<dbReference type="Pfam" id="PF12392">
    <property type="entry name" value="DUF3656"/>
    <property type="match status" value="1"/>
</dbReference>
<dbReference type="RefSeq" id="WP_186996866.1">
    <property type="nucleotide sequence ID" value="NZ_JACOQK010000001.1"/>
</dbReference>
<accession>A0ABR7ITB9</accession>
<keyword evidence="3" id="KW-1185">Reference proteome</keyword>
<feature type="domain" description="Peptidase U32 collagenase" evidence="1">
    <location>
        <begin position="304"/>
        <end position="415"/>
    </location>
</feature>
<dbReference type="PANTHER" id="PTHR30217:SF10">
    <property type="entry name" value="23S RRNA 5-HYDROXYCYTIDINE C2501 SYNTHASE"/>
    <property type="match status" value="1"/>
</dbReference>
<reference evidence="2 3" key="1">
    <citation type="submission" date="2020-08" db="EMBL/GenBank/DDBJ databases">
        <title>Genome public.</title>
        <authorList>
            <person name="Liu C."/>
            <person name="Sun Q."/>
        </authorList>
    </citation>
    <scope>NUCLEOTIDE SEQUENCE [LARGE SCALE GENOMIC DNA]</scope>
    <source>
        <strain evidence="2 3">NSJ-27</strain>
    </source>
</reference>
<protein>
    <submittedName>
        <fullName evidence="2">U32 family peptidase</fullName>
    </submittedName>
</protein>
<evidence type="ECO:0000313" key="2">
    <source>
        <dbReference type="EMBL" id="MBC5788264.1"/>
    </source>
</evidence>
<dbReference type="InterPro" id="IPR020988">
    <property type="entry name" value="Pept_U32_collagenase"/>
</dbReference>
<dbReference type="Proteomes" id="UP000649151">
    <property type="component" value="Unassembled WGS sequence"/>
</dbReference>
<proteinExistence type="predicted"/>
<dbReference type="InterPro" id="IPR001539">
    <property type="entry name" value="Peptidase_U32"/>
</dbReference>
<dbReference type="InterPro" id="IPR051454">
    <property type="entry name" value="RNA/ubiquinone_mod_enzymes"/>
</dbReference>
<dbReference type="EMBL" id="JACOQK010000001">
    <property type="protein sequence ID" value="MBC5788264.1"/>
    <property type="molecule type" value="Genomic_DNA"/>
</dbReference>
<sequence>MTRIIPSRYELLAPAGQPDCVRAALNNGADSIYLGMKALNARRNAKNFDYSQLKETVEYCHLNGAKVYLTLNTIAFDEERKQVIETLQQACELGLDAVIVQDIGVASLVKQVAPELRLHGSTQMSIHTRKGAEFLKEQGFSRVVLSREMSLEEIRNVAKAGIELEAFVHGALCMCVSGQCYMSGMLGGRSANRGMCAQPCRLPFSAGAPGRCDLSLKDLSAVQRIPELLDAGVYSLKIEGRMKRPEYVAAAVSACKAVVDGNQPNMEVLQSVFSRSGFTDGYLDQKLSPQMFGVRSKEDVTAASAKLLKQLENTYQKPTPRIPVWMKFQLKSDCPSQLTLWDQDGNQAHVSGVVPETAKHVALTEEKLQSSLGKLGGTAFYLKQFQAELEDGLSLPVSVLNGMRREAVQQLEQKRSAIHPKTFFPIKESKIPLTPPKITSLRVEFERFDQIPLEFMDQFEWIGLKLEELSKYITKLAPWKQKLVVIPPRAMFGIEQQVIQQLETLKQQGIQDLLVQNLAQIQIGKQLGYRLHGGFGLNIANSMSIAQLEEWGFQDCVVSPELTVKQMKNLKSSLPCGILAGGYLPLMLTRNCPIKNQKTCRQCKQQSWLTDRKGKRFRVACSDGCSEIYNSDCLWIADRIDDFTNISFFTLKITLETPEQSRQMVQNFLQKQKIELPITKGLYYRGVL</sequence>
<name>A0ABR7ITB9_9CLOT</name>
<dbReference type="PROSITE" id="PS01276">
    <property type="entry name" value="PEPTIDASE_U32"/>
    <property type="match status" value="1"/>
</dbReference>
<comment type="caution">
    <text evidence="2">The sequence shown here is derived from an EMBL/GenBank/DDBJ whole genome shotgun (WGS) entry which is preliminary data.</text>
</comment>
<organism evidence="2 3">
    <name type="scientific">Clostridium facile</name>
    <dbReference type="NCBI Taxonomy" id="2763035"/>
    <lineage>
        <taxon>Bacteria</taxon>
        <taxon>Bacillati</taxon>
        <taxon>Bacillota</taxon>
        <taxon>Clostridia</taxon>
        <taxon>Eubacteriales</taxon>
        <taxon>Clostridiaceae</taxon>
        <taxon>Clostridium</taxon>
    </lineage>
</organism>
<dbReference type="PANTHER" id="PTHR30217">
    <property type="entry name" value="PEPTIDASE U32 FAMILY"/>
    <property type="match status" value="1"/>
</dbReference>
<gene>
    <name evidence="2" type="ORF">H8Z77_09585</name>
</gene>
<evidence type="ECO:0000313" key="3">
    <source>
        <dbReference type="Proteomes" id="UP000649151"/>
    </source>
</evidence>
<dbReference type="Pfam" id="PF01136">
    <property type="entry name" value="Peptidase_U32"/>
    <property type="match status" value="2"/>
</dbReference>
<evidence type="ECO:0000259" key="1">
    <source>
        <dbReference type="Pfam" id="PF12392"/>
    </source>
</evidence>